<dbReference type="EMBL" id="JAPMOS010000081">
    <property type="protein sequence ID" value="KAJ4456127.1"/>
    <property type="molecule type" value="Genomic_DNA"/>
</dbReference>
<organism evidence="2 3">
    <name type="scientific">Paratrimastix pyriformis</name>
    <dbReference type="NCBI Taxonomy" id="342808"/>
    <lineage>
        <taxon>Eukaryota</taxon>
        <taxon>Metamonada</taxon>
        <taxon>Preaxostyla</taxon>
        <taxon>Paratrimastigidae</taxon>
        <taxon>Paratrimastix</taxon>
    </lineage>
</organism>
<dbReference type="InterPro" id="IPR012337">
    <property type="entry name" value="RNaseH-like_sf"/>
</dbReference>
<evidence type="ECO:0000313" key="2">
    <source>
        <dbReference type="EMBL" id="KAJ4456127.1"/>
    </source>
</evidence>
<protein>
    <recommendedName>
        <fullName evidence="1">RNase H type-1 domain-containing protein</fullName>
    </recommendedName>
</protein>
<dbReference type="InterPro" id="IPR002156">
    <property type="entry name" value="RNaseH_domain"/>
</dbReference>
<feature type="domain" description="RNase H type-1" evidence="1">
    <location>
        <begin position="173"/>
        <end position="307"/>
    </location>
</feature>
<dbReference type="Gene3D" id="3.30.420.10">
    <property type="entry name" value="Ribonuclease H-like superfamily/Ribonuclease H"/>
    <property type="match status" value="1"/>
</dbReference>
<dbReference type="Pfam" id="PF00075">
    <property type="entry name" value="RNase_H"/>
    <property type="match status" value="1"/>
</dbReference>
<comment type="caution">
    <text evidence="2">The sequence shown here is derived from an EMBL/GenBank/DDBJ whole genome shotgun (WGS) entry which is preliminary data.</text>
</comment>
<dbReference type="Proteomes" id="UP001141327">
    <property type="component" value="Unassembled WGS sequence"/>
</dbReference>
<dbReference type="PROSITE" id="PS50879">
    <property type="entry name" value="RNASE_H_1"/>
    <property type="match status" value="1"/>
</dbReference>
<gene>
    <name evidence="2" type="ORF">PAPYR_8764</name>
</gene>
<evidence type="ECO:0000259" key="1">
    <source>
        <dbReference type="PROSITE" id="PS50879"/>
    </source>
</evidence>
<proteinExistence type="predicted"/>
<reference evidence="2" key="1">
    <citation type="journal article" date="2022" name="bioRxiv">
        <title>Genomics of Preaxostyla Flagellates Illuminates Evolutionary Transitions and the Path Towards Mitochondrial Loss.</title>
        <authorList>
            <person name="Novak L.V.F."/>
            <person name="Treitli S.C."/>
            <person name="Pyrih J."/>
            <person name="Halakuc P."/>
            <person name="Pipaliya S.V."/>
            <person name="Vacek V."/>
            <person name="Brzon O."/>
            <person name="Soukal P."/>
            <person name="Eme L."/>
            <person name="Dacks J.B."/>
            <person name="Karnkowska A."/>
            <person name="Elias M."/>
            <person name="Hampl V."/>
        </authorList>
    </citation>
    <scope>NUCLEOTIDE SEQUENCE</scope>
    <source>
        <strain evidence="2">RCP-MX</strain>
    </source>
</reference>
<keyword evidence="3" id="KW-1185">Reference proteome</keyword>
<sequence length="620" mass="67856">MAGVQRSIRDSCNNWLLNPREMAPTRKRWCLPGMPELLLFTPAAHGGLGAPRLDRLEETLKLGLIGRILTPPTDPAAREHWAAAAVPLAEEFRHREHHGGHKAPANNWDLWTWVAWYEDRRKIRIGRIAGRWAVQQRAIRASKLFSRKAPERHPALNKLTELQTYLCWLSTVPRDAALLFTDGSFQQGQGGGAAAVLMTRDRTTAAAVRLPQARGNGDAELAALELAAATINAICADSQYALGAAAGWTRIQFAHARVLALREALQAAKPVVLRYVPAHVDRIPGALVIPSIPGNQLADHLAEAARLGGPPDRGGIQATFPTQELCGPIGPAQWPSGPPESPLPFSHKFLTRSLLTALARLAHEEEEARDWLACPYAYHPLEPISARVSNTWWTRRGEPLSTVRKLCAAKCQAFWGVNQVKARLGGGRGSALCPFGCGTVETQSHLLGGCRHFRLFYVKRHDQVLRALARALTAAGLKVVVHDSTANARKATQIPEELQARIPAHLRHLRPDLLVCPGDGGPETPTVIELAVTTAVRDEDLAKARDGKLAQYRDYCQAARFDNRALLFGATGCIPGQSIRDLLQLVPGTKHKTLCEALRRISGDLTRSMLALFLMRGGQQ</sequence>
<dbReference type="SUPFAM" id="SSF53098">
    <property type="entry name" value="Ribonuclease H-like"/>
    <property type="match status" value="1"/>
</dbReference>
<evidence type="ECO:0000313" key="3">
    <source>
        <dbReference type="Proteomes" id="UP001141327"/>
    </source>
</evidence>
<accession>A0ABQ8UCM4</accession>
<dbReference type="InterPro" id="IPR036397">
    <property type="entry name" value="RNaseH_sf"/>
</dbReference>
<name>A0ABQ8UCM4_9EUKA</name>